<organism evidence="2 3">
    <name type="scientific">Sphingomicrobium lutaoense</name>
    <dbReference type="NCBI Taxonomy" id="515949"/>
    <lineage>
        <taxon>Bacteria</taxon>
        <taxon>Pseudomonadati</taxon>
        <taxon>Pseudomonadota</taxon>
        <taxon>Alphaproteobacteria</taxon>
        <taxon>Sphingomonadales</taxon>
        <taxon>Sphingomonadaceae</taxon>
        <taxon>Sphingomicrobium</taxon>
    </lineage>
</organism>
<dbReference type="PANTHER" id="PTHR39327">
    <property type="match status" value="1"/>
</dbReference>
<sequence>MASRCGRRRSRMALLVGALAFLSPAGATATEPFAPDILGTRALAASAHPYRDRWEMLAQVPAPAQLATLVEPVRDASRLKQAELVNALVQSIIRYREDADMWGKADHWADPRESWGRRAGDCEDVAILKRAALVHLGVPEEDLLLLVGKRDDGSDHALLAMRSEEGWLYLDDLPLPTRDRAARGFKPIFSMTATQSWLHGRDASGLRPAAR</sequence>
<dbReference type="InterPro" id="IPR010319">
    <property type="entry name" value="Transglutaminase-like_Cys_pept"/>
</dbReference>
<comment type="caution">
    <text evidence="2">The sequence shown here is derived from an EMBL/GenBank/DDBJ whole genome shotgun (WGS) entry which is preliminary data.</text>
</comment>
<dbReference type="Pfam" id="PF06035">
    <property type="entry name" value="Peptidase_C93"/>
    <property type="match status" value="1"/>
</dbReference>
<dbReference type="RefSeq" id="WP_183934109.1">
    <property type="nucleotide sequence ID" value="NZ_JACICF010000002.1"/>
</dbReference>
<dbReference type="PANTHER" id="PTHR39327:SF1">
    <property type="entry name" value="BLR5470 PROTEIN"/>
    <property type="match status" value="1"/>
</dbReference>
<feature type="chain" id="PRO_5032557512" evidence="1">
    <location>
        <begin position="30"/>
        <end position="211"/>
    </location>
</feature>
<protein>
    <submittedName>
        <fullName evidence="2">Putative transglutaminase-like cysteine proteinase</fullName>
    </submittedName>
</protein>
<dbReference type="Gene3D" id="3.10.620.30">
    <property type="match status" value="1"/>
</dbReference>
<name>A0A839Z7D4_9SPHN</name>
<evidence type="ECO:0000313" key="2">
    <source>
        <dbReference type="EMBL" id="MBB3764734.1"/>
    </source>
</evidence>
<dbReference type="EMBL" id="JACICF010000002">
    <property type="protein sequence ID" value="MBB3764734.1"/>
    <property type="molecule type" value="Genomic_DNA"/>
</dbReference>
<keyword evidence="1" id="KW-0732">Signal</keyword>
<gene>
    <name evidence="2" type="ORF">FHS50_001796</name>
</gene>
<dbReference type="Proteomes" id="UP000578569">
    <property type="component" value="Unassembled WGS sequence"/>
</dbReference>
<feature type="signal peptide" evidence="1">
    <location>
        <begin position="1"/>
        <end position="29"/>
    </location>
</feature>
<evidence type="ECO:0000313" key="3">
    <source>
        <dbReference type="Proteomes" id="UP000578569"/>
    </source>
</evidence>
<evidence type="ECO:0000256" key="1">
    <source>
        <dbReference type="SAM" id="SignalP"/>
    </source>
</evidence>
<reference evidence="2 3" key="1">
    <citation type="submission" date="2020-08" db="EMBL/GenBank/DDBJ databases">
        <title>Genomic Encyclopedia of Type Strains, Phase IV (KMG-IV): sequencing the most valuable type-strain genomes for metagenomic binning, comparative biology and taxonomic classification.</title>
        <authorList>
            <person name="Goeker M."/>
        </authorList>
    </citation>
    <scope>NUCLEOTIDE SEQUENCE [LARGE SCALE GENOMIC DNA]</scope>
    <source>
        <strain evidence="2 3">DSM 24194</strain>
    </source>
</reference>
<proteinExistence type="predicted"/>
<keyword evidence="3" id="KW-1185">Reference proteome</keyword>
<dbReference type="AlphaFoldDB" id="A0A839Z7D4"/>
<accession>A0A839Z7D4</accession>